<name>A0A650CR04_9CREN</name>
<sequence length="145" mass="16371">MKELFDVVEDFLSRVIQHYGIKVGTIIIGGPAVEEEDVNKPLFVLIVIKGVKKISFLARQEIVEYFMKKVEAEKVYANYVISTGHRPLIYTLLVDPLELEYHIPLVVYLSTKGVLVYGNMEVPNLSSFGNVIRMGEINKGDVVDL</sequence>
<dbReference type="RefSeq" id="WP_156007171.1">
    <property type="nucleotide sequence ID" value="NZ_CP045483.1"/>
</dbReference>
<protein>
    <submittedName>
        <fullName evidence="1">Uncharacterized protein</fullName>
    </submittedName>
</protein>
<keyword evidence="2" id="KW-1185">Reference proteome</keyword>
<dbReference type="OrthoDB" id="36729at2157"/>
<dbReference type="GeneID" id="42798983"/>
<dbReference type="KEGG" id="sazo:D1868_07890"/>
<reference evidence="1 2" key="1">
    <citation type="submission" date="2019-10" db="EMBL/GenBank/DDBJ databases">
        <title>Genome Sequences from Six Type Strain Members of the Archaeal Family Sulfolobaceae: Acidianus ambivalens, Acidianus infernus, Metallosphaera prunae, Stygiolobus azoricus, Sulfolobus metallicus, and Sulfurisphaera ohwakuensis.</title>
        <authorList>
            <person name="Counts J.A."/>
            <person name="Kelly R.M."/>
        </authorList>
    </citation>
    <scope>NUCLEOTIDE SEQUENCE [LARGE SCALE GENOMIC DNA]</scope>
    <source>
        <strain evidence="1 2">FC6</strain>
    </source>
</reference>
<organism evidence="1 2">
    <name type="scientific">Stygiolobus azoricus</name>
    <dbReference type="NCBI Taxonomy" id="41675"/>
    <lineage>
        <taxon>Archaea</taxon>
        <taxon>Thermoproteota</taxon>
        <taxon>Thermoprotei</taxon>
        <taxon>Sulfolobales</taxon>
        <taxon>Sulfolobaceae</taxon>
        <taxon>Stygiolobus</taxon>
    </lineage>
</organism>
<gene>
    <name evidence="1" type="ORF">D1868_07890</name>
</gene>
<evidence type="ECO:0000313" key="1">
    <source>
        <dbReference type="EMBL" id="QGR19907.1"/>
    </source>
</evidence>
<dbReference type="AlphaFoldDB" id="A0A650CR04"/>
<proteinExistence type="predicted"/>
<dbReference type="EMBL" id="CP045483">
    <property type="protein sequence ID" value="QGR19907.1"/>
    <property type="molecule type" value="Genomic_DNA"/>
</dbReference>
<dbReference type="Proteomes" id="UP000423396">
    <property type="component" value="Chromosome"/>
</dbReference>
<evidence type="ECO:0000313" key="2">
    <source>
        <dbReference type="Proteomes" id="UP000423396"/>
    </source>
</evidence>
<accession>A0A650CR04</accession>